<comment type="caution">
    <text evidence="4">The sequence shown here is derived from an EMBL/GenBank/DDBJ whole genome shotgun (WGS) entry which is preliminary data.</text>
</comment>
<feature type="domain" description="DUF218" evidence="3">
    <location>
        <begin position="141"/>
        <end position="248"/>
    </location>
</feature>
<proteinExistence type="predicted"/>
<feature type="compositionally biased region" description="Basic and acidic residues" evidence="1">
    <location>
        <begin position="1"/>
        <end position="28"/>
    </location>
</feature>
<dbReference type="EMBL" id="VTRV01000064">
    <property type="protein sequence ID" value="TZF89888.1"/>
    <property type="molecule type" value="Genomic_DNA"/>
</dbReference>
<evidence type="ECO:0000256" key="1">
    <source>
        <dbReference type="SAM" id="MobiDB-lite"/>
    </source>
</evidence>
<protein>
    <submittedName>
        <fullName evidence="4">YdcF family protein</fullName>
    </submittedName>
</protein>
<name>A0A5D8Z4P1_9GAMM</name>
<evidence type="ECO:0000313" key="5">
    <source>
        <dbReference type="Proteomes" id="UP000323164"/>
    </source>
</evidence>
<dbReference type="Pfam" id="PF02698">
    <property type="entry name" value="DUF218"/>
    <property type="match status" value="1"/>
</dbReference>
<dbReference type="InterPro" id="IPR014729">
    <property type="entry name" value="Rossmann-like_a/b/a_fold"/>
</dbReference>
<feature type="region of interest" description="Disordered" evidence="1">
    <location>
        <begin position="1"/>
        <end position="30"/>
    </location>
</feature>
<accession>A0A5D8Z4P1</accession>
<keyword evidence="2" id="KW-0472">Membrane</keyword>
<evidence type="ECO:0000313" key="4">
    <source>
        <dbReference type="EMBL" id="TZF89888.1"/>
    </source>
</evidence>
<keyword evidence="2" id="KW-0812">Transmembrane</keyword>
<dbReference type="GO" id="GO:0005886">
    <property type="term" value="C:plasma membrane"/>
    <property type="evidence" value="ECO:0007669"/>
    <property type="project" value="TreeGrafter"/>
</dbReference>
<dbReference type="Gene3D" id="3.40.50.620">
    <property type="entry name" value="HUPs"/>
    <property type="match status" value="1"/>
</dbReference>
<dbReference type="InterPro" id="IPR003848">
    <property type="entry name" value="DUF218"/>
</dbReference>
<feature type="transmembrane region" description="Helical" evidence="2">
    <location>
        <begin position="83"/>
        <end position="107"/>
    </location>
</feature>
<dbReference type="Proteomes" id="UP000323164">
    <property type="component" value="Unassembled WGS sequence"/>
</dbReference>
<evidence type="ECO:0000256" key="2">
    <source>
        <dbReference type="SAM" id="Phobius"/>
    </source>
</evidence>
<dbReference type="PANTHER" id="PTHR30336">
    <property type="entry name" value="INNER MEMBRANE PROTEIN, PROBABLE PERMEASE"/>
    <property type="match status" value="1"/>
</dbReference>
<organism evidence="4 5">
    <name type="scientific">Cognatilysobacter lacus</name>
    <dbReference type="NCBI Taxonomy" id="1643323"/>
    <lineage>
        <taxon>Bacteria</taxon>
        <taxon>Pseudomonadati</taxon>
        <taxon>Pseudomonadota</taxon>
        <taxon>Gammaproteobacteria</taxon>
        <taxon>Lysobacterales</taxon>
        <taxon>Lysobacteraceae</taxon>
        <taxon>Cognatilysobacter</taxon>
    </lineage>
</organism>
<dbReference type="PANTHER" id="PTHR30336:SF20">
    <property type="entry name" value="DUF218 DOMAIN-CONTAINING PROTEIN"/>
    <property type="match status" value="1"/>
</dbReference>
<dbReference type="InterPro" id="IPR051599">
    <property type="entry name" value="Cell_Envelope_Assoc"/>
</dbReference>
<reference evidence="4 5" key="1">
    <citation type="submission" date="2019-08" db="EMBL/GenBank/DDBJ databases">
        <title>Draft genome sequence of Lysobacter sp. UKS-15.</title>
        <authorList>
            <person name="Im W.-T."/>
        </authorList>
    </citation>
    <scope>NUCLEOTIDE SEQUENCE [LARGE SCALE GENOMIC DNA]</scope>
    <source>
        <strain evidence="4 5">UKS-15</strain>
    </source>
</reference>
<gene>
    <name evidence="4" type="ORF">FW784_07470</name>
</gene>
<evidence type="ECO:0000259" key="3">
    <source>
        <dbReference type="Pfam" id="PF02698"/>
    </source>
</evidence>
<dbReference type="AlphaFoldDB" id="A0A5D8Z4P1"/>
<dbReference type="OrthoDB" id="5611936at2"/>
<keyword evidence="2" id="KW-1133">Transmembrane helix</keyword>
<dbReference type="CDD" id="cd06259">
    <property type="entry name" value="YdcF-like"/>
    <property type="match status" value="1"/>
</dbReference>
<sequence>MRVEPAAERAGRGERPDRHGWHRSDFGRRHVGTPRGVVKYASRHPSRFAHGVSCDATALRGRLPKTMSSRVRHQFSLFRDRDVLFTGLVTLAACVLSVGLVYVGYLVHVVRTARRARCAPHEGSHLLLFGKHSPQGRVDGDFAARLDRAAILWREHPTRRFVLLGGGAVGELTEAEVAQRELVARGLSPDAPLQLESRSRDTLQNLRNARHMLGGAVRGRVILLSSRYHLARCGLIARQLGFDVELCAAENSLPLGPGTLLRLVGEAAYICWADIGTRWARFTHNDRMLARVT</sequence>
<keyword evidence="5" id="KW-1185">Reference proteome</keyword>